<dbReference type="Proteomes" id="UP000623172">
    <property type="component" value="Unassembled WGS sequence"/>
</dbReference>
<keyword evidence="5" id="KW-0408">Iron</keyword>
<dbReference type="GO" id="GO:0003824">
    <property type="term" value="F:catalytic activity"/>
    <property type="evidence" value="ECO:0007669"/>
    <property type="project" value="InterPro"/>
</dbReference>
<feature type="domain" description="Radical SAM core" evidence="7">
    <location>
        <begin position="13"/>
        <end position="224"/>
    </location>
</feature>
<evidence type="ECO:0000256" key="5">
    <source>
        <dbReference type="ARBA" id="ARBA00023004"/>
    </source>
</evidence>
<organism evidence="8 9">
    <name type="scientific">Gehongia tenuis</name>
    <dbReference type="NCBI Taxonomy" id="2763655"/>
    <lineage>
        <taxon>Bacteria</taxon>
        <taxon>Bacillati</taxon>
        <taxon>Bacillota</taxon>
        <taxon>Clostridia</taxon>
        <taxon>Christensenellales</taxon>
        <taxon>Christensenellaceae</taxon>
        <taxon>Gehongia</taxon>
    </lineage>
</organism>
<dbReference type="CDD" id="cd01335">
    <property type="entry name" value="Radical_SAM"/>
    <property type="match status" value="1"/>
</dbReference>
<dbReference type="SFLD" id="SFLDG01094">
    <property type="entry name" value="Uncharacterised_Radical_SAM_Su"/>
    <property type="match status" value="1"/>
</dbReference>
<comment type="cofactor">
    <cofactor evidence="1">
        <name>[4Fe-4S] cluster</name>
        <dbReference type="ChEBI" id="CHEBI:49883"/>
    </cofactor>
</comment>
<dbReference type="SFLD" id="SFLDG01067">
    <property type="entry name" value="SPASM/twitch_domain_containing"/>
    <property type="match status" value="1"/>
</dbReference>
<keyword evidence="4" id="KW-0479">Metal-binding</keyword>
<dbReference type="InterPro" id="IPR058240">
    <property type="entry name" value="rSAM_sf"/>
</dbReference>
<evidence type="ECO:0000256" key="2">
    <source>
        <dbReference type="ARBA" id="ARBA00022485"/>
    </source>
</evidence>
<evidence type="ECO:0000256" key="4">
    <source>
        <dbReference type="ARBA" id="ARBA00022723"/>
    </source>
</evidence>
<keyword evidence="2" id="KW-0004">4Fe-4S</keyword>
<name>A0A926HPI3_9FIRM</name>
<evidence type="ECO:0000256" key="3">
    <source>
        <dbReference type="ARBA" id="ARBA00022691"/>
    </source>
</evidence>
<keyword evidence="6" id="KW-0411">Iron-sulfur</keyword>
<dbReference type="InterPro" id="IPR034457">
    <property type="entry name" value="Organic_radical-activating"/>
</dbReference>
<dbReference type="RefSeq" id="WP_249316289.1">
    <property type="nucleotide sequence ID" value="NZ_JACRSR010000002.1"/>
</dbReference>
<evidence type="ECO:0000313" key="8">
    <source>
        <dbReference type="EMBL" id="MBC8531679.1"/>
    </source>
</evidence>
<dbReference type="InterPro" id="IPR013785">
    <property type="entry name" value="Aldolase_TIM"/>
</dbReference>
<dbReference type="SUPFAM" id="SSF102114">
    <property type="entry name" value="Radical SAM enzymes"/>
    <property type="match status" value="1"/>
</dbReference>
<dbReference type="EMBL" id="JACRSR010000002">
    <property type="protein sequence ID" value="MBC8531679.1"/>
    <property type="molecule type" value="Genomic_DNA"/>
</dbReference>
<dbReference type="Pfam" id="PF04055">
    <property type="entry name" value="Radical_SAM"/>
    <property type="match status" value="1"/>
</dbReference>
<dbReference type="Gene3D" id="3.20.20.70">
    <property type="entry name" value="Aldolase class I"/>
    <property type="match status" value="1"/>
</dbReference>
<dbReference type="InterPro" id="IPR007197">
    <property type="entry name" value="rSAM"/>
</dbReference>
<evidence type="ECO:0000259" key="7">
    <source>
        <dbReference type="PROSITE" id="PS51918"/>
    </source>
</evidence>
<evidence type="ECO:0000256" key="1">
    <source>
        <dbReference type="ARBA" id="ARBA00001966"/>
    </source>
</evidence>
<dbReference type="PANTHER" id="PTHR30352:SF13">
    <property type="entry name" value="GLYCYL-RADICAL ENZYME ACTIVATING ENZYME YJJW-RELATED"/>
    <property type="match status" value="1"/>
</dbReference>
<dbReference type="AlphaFoldDB" id="A0A926HPI3"/>
<dbReference type="GO" id="GO:0046872">
    <property type="term" value="F:metal ion binding"/>
    <property type="evidence" value="ECO:0007669"/>
    <property type="project" value="UniProtKB-KW"/>
</dbReference>
<dbReference type="SFLD" id="SFLDS00029">
    <property type="entry name" value="Radical_SAM"/>
    <property type="match status" value="1"/>
</dbReference>
<dbReference type="PROSITE" id="PS51918">
    <property type="entry name" value="RADICAL_SAM"/>
    <property type="match status" value="1"/>
</dbReference>
<keyword evidence="9" id="KW-1185">Reference proteome</keyword>
<dbReference type="PANTHER" id="PTHR30352">
    <property type="entry name" value="PYRUVATE FORMATE-LYASE-ACTIVATING ENZYME"/>
    <property type="match status" value="1"/>
</dbReference>
<reference evidence="8" key="1">
    <citation type="submission" date="2020-08" db="EMBL/GenBank/DDBJ databases">
        <title>Genome public.</title>
        <authorList>
            <person name="Liu C."/>
            <person name="Sun Q."/>
        </authorList>
    </citation>
    <scope>NUCLEOTIDE SEQUENCE</scope>
    <source>
        <strain evidence="8">NSJ-53</strain>
    </source>
</reference>
<dbReference type="InterPro" id="IPR012840">
    <property type="entry name" value="NrdG2"/>
</dbReference>
<evidence type="ECO:0000256" key="6">
    <source>
        <dbReference type="ARBA" id="ARBA00023014"/>
    </source>
</evidence>
<evidence type="ECO:0000313" key="9">
    <source>
        <dbReference type="Proteomes" id="UP000623172"/>
    </source>
</evidence>
<accession>A0A926HPI3</accession>
<keyword evidence="3" id="KW-0949">S-adenosyl-L-methionine</keyword>
<protein>
    <submittedName>
        <fullName evidence="8">Anaerobic ribonucleoside-triphosphate reductase activating protein</fullName>
    </submittedName>
</protein>
<dbReference type="GO" id="GO:0051539">
    <property type="term" value="F:4 iron, 4 sulfur cluster binding"/>
    <property type="evidence" value="ECO:0007669"/>
    <property type="project" value="UniProtKB-KW"/>
</dbReference>
<sequence length="229" mass="25692">MRIAGLVKTSTIDYPGELAAVVFVPGCNYDCFYCHNRGLLTQPPLLDEAEVMTFLRKRAGMLDGVVISGGEPTCEAGLSDFVDRIRDLGYKVKLDTNGSRPELVGRLAAKGKLDYVAVDYKAPWRRYQEICGVHADPEKVKETALLLLERGVPFEMRTTVIPQLTLADLKEMAEGLPPLPRFVLKPYRIPENYRSEDRFRIEARPHSPLEIRAMAEAVSQLQPNVEAME</sequence>
<gene>
    <name evidence="8" type="ORF">H8696_07430</name>
</gene>
<dbReference type="NCBIfam" id="TIGR02495">
    <property type="entry name" value="NrdG2"/>
    <property type="match status" value="1"/>
</dbReference>
<proteinExistence type="predicted"/>
<comment type="caution">
    <text evidence="8">The sequence shown here is derived from an EMBL/GenBank/DDBJ whole genome shotgun (WGS) entry which is preliminary data.</text>
</comment>